<accession>A0A1W6ZSF1</accession>
<protein>
    <submittedName>
        <fullName evidence="5">Uncharacterized protein</fullName>
    </submittedName>
</protein>
<organism evidence="5 6">
    <name type="scientific">Pseudorhodoplanes sinuspersici</name>
    <dbReference type="NCBI Taxonomy" id="1235591"/>
    <lineage>
        <taxon>Bacteria</taxon>
        <taxon>Pseudomonadati</taxon>
        <taxon>Pseudomonadota</taxon>
        <taxon>Alphaproteobacteria</taxon>
        <taxon>Hyphomicrobiales</taxon>
        <taxon>Pseudorhodoplanes</taxon>
    </lineage>
</organism>
<keyword evidence="6" id="KW-1185">Reference proteome</keyword>
<comment type="subcellular location">
    <subcellularLocation>
        <location evidence="1">Membrane</location>
        <topology evidence="1">Multi-pass membrane protein</topology>
    </subcellularLocation>
</comment>
<evidence type="ECO:0000256" key="4">
    <source>
        <dbReference type="ARBA" id="ARBA00023136"/>
    </source>
</evidence>
<gene>
    <name evidence="5" type="ORF">CAK95_15400</name>
</gene>
<sequence>MVWISVALLGAVTLQRLAELIYSRRNTARLLAQGAYEVAPEHYPFMVLLHAAWLSGLWLLAPARPINLFWFALFAIAQVMRVWVLTTLKTRWTTRIIVLPGAPLVGKGPYRFLRHPNYAVVVVEIAALPLAFGLPLYAFVFSVLNAIILFVRIRAENAALGINARTSRPAGDPNEVATL</sequence>
<dbReference type="Gene3D" id="1.20.120.1630">
    <property type="match status" value="1"/>
</dbReference>
<dbReference type="InterPro" id="IPR007269">
    <property type="entry name" value="ICMT_MeTrfase"/>
</dbReference>
<keyword evidence="3" id="KW-1133">Transmembrane helix</keyword>
<keyword evidence="2" id="KW-0812">Transmembrane</keyword>
<dbReference type="Pfam" id="PF04140">
    <property type="entry name" value="ICMT"/>
    <property type="match status" value="1"/>
</dbReference>
<dbReference type="GO" id="GO:0004671">
    <property type="term" value="F:protein C-terminal S-isoprenylcysteine carboxyl O-methyltransferase activity"/>
    <property type="evidence" value="ECO:0007669"/>
    <property type="project" value="InterPro"/>
</dbReference>
<keyword evidence="4" id="KW-0472">Membrane</keyword>
<evidence type="ECO:0000256" key="3">
    <source>
        <dbReference type="ARBA" id="ARBA00022989"/>
    </source>
</evidence>
<evidence type="ECO:0000313" key="6">
    <source>
        <dbReference type="Proteomes" id="UP000194137"/>
    </source>
</evidence>
<evidence type="ECO:0000256" key="1">
    <source>
        <dbReference type="ARBA" id="ARBA00004141"/>
    </source>
</evidence>
<dbReference type="KEGG" id="psin:CAK95_15400"/>
<reference evidence="5 6" key="1">
    <citation type="submission" date="2017-05" db="EMBL/GenBank/DDBJ databases">
        <title>Full genome sequence of Pseudorhodoplanes sinuspersici.</title>
        <authorList>
            <person name="Dastgheib S.M.M."/>
            <person name="Shavandi M."/>
            <person name="Tirandaz H."/>
        </authorList>
    </citation>
    <scope>NUCLEOTIDE SEQUENCE [LARGE SCALE GENOMIC DNA]</scope>
    <source>
        <strain evidence="5 6">RIPI110</strain>
    </source>
</reference>
<dbReference type="RefSeq" id="WP_086088700.1">
    <property type="nucleotide sequence ID" value="NZ_CP021112.1"/>
</dbReference>
<dbReference type="EMBL" id="CP021112">
    <property type="protein sequence ID" value="ARQ00304.1"/>
    <property type="molecule type" value="Genomic_DNA"/>
</dbReference>
<evidence type="ECO:0000256" key="2">
    <source>
        <dbReference type="ARBA" id="ARBA00022692"/>
    </source>
</evidence>
<dbReference type="GO" id="GO:0016020">
    <property type="term" value="C:membrane"/>
    <property type="evidence" value="ECO:0007669"/>
    <property type="project" value="UniProtKB-SubCell"/>
</dbReference>
<name>A0A1W6ZSF1_9HYPH</name>
<dbReference type="AlphaFoldDB" id="A0A1W6ZSF1"/>
<dbReference type="Proteomes" id="UP000194137">
    <property type="component" value="Chromosome"/>
</dbReference>
<dbReference type="STRING" id="1235591.CAK95_15400"/>
<dbReference type="OrthoDB" id="7203053at2"/>
<evidence type="ECO:0000313" key="5">
    <source>
        <dbReference type="EMBL" id="ARQ00304.1"/>
    </source>
</evidence>
<proteinExistence type="predicted"/>